<feature type="compositionally biased region" description="Polar residues" evidence="1">
    <location>
        <begin position="337"/>
        <end position="351"/>
    </location>
</feature>
<feature type="region of interest" description="Disordered" evidence="1">
    <location>
        <begin position="198"/>
        <end position="222"/>
    </location>
</feature>
<dbReference type="VEuPathDB" id="FungiDB:AB675_10125"/>
<evidence type="ECO:0000313" key="2">
    <source>
        <dbReference type="EMBL" id="KPI35212.1"/>
    </source>
</evidence>
<dbReference type="EMBL" id="LFJN01000043">
    <property type="protein sequence ID" value="KPI35212.1"/>
    <property type="molecule type" value="Genomic_DNA"/>
</dbReference>
<accession>A0A0N1NWA2</accession>
<dbReference type="GeneID" id="28730754"/>
<reference evidence="2 3" key="1">
    <citation type="submission" date="2015-06" db="EMBL/GenBank/DDBJ databases">
        <title>Draft genome of the ant-associated black yeast Phialophora attae CBS 131958.</title>
        <authorList>
            <person name="Moreno L.F."/>
            <person name="Stielow B.J."/>
            <person name="de Hoog S."/>
            <person name="Vicente V.A."/>
            <person name="Weiss V.A."/>
            <person name="de Vries M."/>
            <person name="Cruz L.M."/>
            <person name="Souza E.M."/>
        </authorList>
    </citation>
    <scope>NUCLEOTIDE SEQUENCE [LARGE SCALE GENOMIC DNA]</scope>
    <source>
        <strain evidence="2 3">CBS 131958</strain>
    </source>
</reference>
<proteinExistence type="predicted"/>
<evidence type="ECO:0000313" key="3">
    <source>
        <dbReference type="Proteomes" id="UP000038010"/>
    </source>
</evidence>
<feature type="compositionally biased region" description="Polar residues" evidence="1">
    <location>
        <begin position="280"/>
        <end position="292"/>
    </location>
</feature>
<name>A0A0N1NWA2_9EURO</name>
<keyword evidence="3" id="KW-1185">Reference proteome</keyword>
<dbReference type="AlphaFoldDB" id="A0A0N1NWA2"/>
<comment type="caution">
    <text evidence="2">The sequence shown here is derived from an EMBL/GenBank/DDBJ whole genome shotgun (WGS) entry which is preliminary data.</text>
</comment>
<sequence>MAPRTPEERSVAAKKAAAIRKANREAAAQRAALLGLAYDQFDLPLELEEDAWQTEFTGSVHGRVTEDELAEDCKTKVWPLAQQHALRHYFNRAKKACQQISLEGSEHWAHKAVRALAERREYACGGLHYSLYGGSEEESSARAEALRHFEATVQRYSEFRELYALEEQDAHYLSLEKGLKRWRKMLRSIPRGWAAQLDTASSSASNVADDETPGDDGGTAAALNQSADFQGENAQLSMERNPLADSADETLQRSLRERHAQPAVGGNFDKSLDFGLGTRFPQNAHPQPSAARNLQKGAHGGRTVRKRSHLPSSPEHSGAERSGAGLSKGKGSAKVSRTASKPSPSFKTTGSRALKINKFTSAEEPPHRLGPSLLPGLYRLPNGAVVLLNAGVVVSVQGDKDFGHPRDLFKASLTGAAFITMQWRSTLSRSLSSSGLWEQEPGVFSSLRDEFSYSALLD</sequence>
<evidence type="ECO:0000256" key="1">
    <source>
        <dbReference type="SAM" id="MobiDB-lite"/>
    </source>
</evidence>
<feature type="region of interest" description="Disordered" evidence="1">
    <location>
        <begin position="258"/>
        <end position="352"/>
    </location>
</feature>
<feature type="compositionally biased region" description="Low complexity" evidence="1">
    <location>
        <begin position="322"/>
        <end position="336"/>
    </location>
</feature>
<protein>
    <submittedName>
        <fullName evidence="2">Uncharacterized protein</fullName>
    </submittedName>
</protein>
<organism evidence="2 3">
    <name type="scientific">Cyphellophora attinorum</name>
    <dbReference type="NCBI Taxonomy" id="1664694"/>
    <lineage>
        <taxon>Eukaryota</taxon>
        <taxon>Fungi</taxon>
        <taxon>Dikarya</taxon>
        <taxon>Ascomycota</taxon>
        <taxon>Pezizomycotina</taxon>
        <taxon>Eurotiomycetes</taxon>
        <taxon>Chaetothyriomycetidae</taxon>
        <taxon>Chaetothyriales</taxon>
        <taxon>Cyphellophoraceae</taxon>
        <taxon>Cyphellophora</taxon>
    </lineage>
</organism>
<dbReference type="Proteomes" id="UP000038010">
    <property type="component" value="Unassembled WGS sequence"/>
</dbReference>
<dbReference type="RefSeq" id="XP_017995175.1">
    <property type="nucleotide sequence ID" value="XM_018138874.1"/>
</dbReference>
<gene>
    <name evidence="2" type="ORF">AB675_10125</name>
</gene>